<evidence type="ECO:0000256" key="6">
    <source>
        <dbReference type="SAM" id="MobiDB-lite"/>
    </source>
</evidence>
<dbReference type="GO" id="GO:0032040">
    <property type="term" value="C:small-subunit processome"/>
    <property type="evidence" value="ECO:0007669"/>
    <property type="project" value="TreeGrafter"/>
</dbReference>
<evidence type="ECO:0000256" key="4">
    <source>
        <dbReference type="ARBA" id="ARBA00022737"/>
    </source>
</evidence>
<protein>
    <submittedName>
        <fullName evidence="8">U3 small nucleolar RNA-associated protein 6-domain-containing protein</fullName>
    </submittedName>
</protein>
<dbReference type="FunCoup" id="A0A1Y2E6E7">
    <property type="interactions" value="284"/>
</dbReference>
<dbReference type="InterPro" id="IPR013949">
    <property type="entry name" value="Utp6"/>
</dbReference>
<dbReference type="InterPro" id="IPR055347">
    <property type="entry name" value="UTP6_N"/>
</dbReference>
<dbReference type="RefSeq" id="XP_040717764.1">
    <property type="nucleotide sequence ID" value="XM_040855522.1"/>
</dbReference>
<dbReference type="GO" id="GO:0030515">
    <property type="term" value="F:snoRNA binding"/>
    <property type="evidence" value="ECO:0007669"/>
    <property type="project" value="InterPro"/>
</dbReference>
<comment type="similarity">
    <text evidence="2">Belongs to the UTP6 family.</text>
</comment>
<keyword evidence="9" id="KW-1185">Reference proteome</keyword>
<feature type="region of interest" description="Disordered" evidence="6">
    <location>
        <begin position="213"/>
        <end position="243"/>
    </location>
</feature>
<evidence type="ECO:0000256" key="1">
    <source>
        <dbReference type="ARBA" id="ARBA00004604"/>
    </source>
</evidence>
<dbReference type="SMART" id="SM00386">
    <property type="entry name" value="HAT"/>
    <property type="match status" value="3"/>
</dbReference>
<name>A0A1Y2E6E7_9PEZI</name>
<evidence type="ECO:0000256" key="3">
    <source>
        <dbReference type="ARBA" id="ARBA00022552"/>
    </source>
</evidence>
<dbReference type="InParanoid" id="A0A1Y2E6E7"/>
<evidence type="ECO:0000313" key="9">
    <source>
        <dbReference type="Proteomes" id="UP000193689"/>
    </source>
</evidence>
<keyword evidence="5" id="KW-0539">Nucleus</keyword>
<dbReference type="AlphaFoldDB" id="A0A1Y2E6E7"/>
<dbReference type="PANTHER" id="PTHR23271:SF1">
    <property type="entry name" value="U3 SMALL NUCLEOLAR RNA-ASSOCIATED PROTEIN 6 HOMOLOG"/>
    <property type="match status" value="1"/>
</dbReference>
<dbReference type="STRING" id="1141098.A0A1Y2E6E7"/>
<dbReference type="Pfam" id="PF08640">
    <property type="entry name" value="U3_assoc_6"/>
    <property type="match status" value="1"/>
</dbReference>
<proteinExistence type="inferred from homology"/>
<evidence type="ECO:0000313" key="8">
    <source>
        <dbReference type="EMBL" id="ORY67140.1"/>
    </source>
</evidence>
<evidence type="ECO:0000256" key="5">
    <source>
        <dbReference type="ARBA" id="ARBA00023242"/>
    </source>
</evidence>
<dbReference type="GeneID" id="63771734"/>
<sequence>MAGVADKARYYAEQFAPQLNDFKEKGIFSPDEIRSLAHKHDDFEHLVLSPGSKPSDWLAYAKWERSLEALRTKRCKRLKVQVASSYAGQGRIFGILERAVGKHPGSIELWKEYLKFAQDAKATKRWRKVMSRALRMHPAKPEMWVMAGRRAASNGDMQAARGFFMRGTRFCAKDATVWVEYARCEMDWLDRLEARKTKKGGVDKAIKEQAEYGDDEIHFDEGDSEDDIDEDGRLVLPNPDGRTATKSADELEIQKSEKNPALEGAIPQAIFDIAKKQPFFNAAAATRFFDLFASFTKVSSQPRLVQHVLDTMTELYPNDPATCSCLVRQALIGADINSPTFVKALREALAQLNTTLATTTNKTKLAQKTTAWIEPILSLENVDPGIRVVLEHTVRTLPRP</sequence>
<dbReference type="InterPro" id="IPR003107">
    <property type="entry name" value="HAT"/>
</dbReference>
<gene>
    <name evidence="8" type="ORF">BCR38DRAFT_337221</name>
</gene>
<evidence type="ECO:0000259" key="7">
    <source>
        <dbReference type="Pfam" id="PF08640"/>
    </source>
</evidence>
<dbReference type="EMBL" id="MCFJ01000004">
    <property type="protein sequence ID" value="ORY67140.1"/>
    <property type="molecule type" value="Genomic_DNA"/>
</dbReference>
<dbReference type="GO" id="GO:0000462">
    <property type="term" value="P:maturation of SSU-rRNA from tricistronic rRNA transcript (SSU-rRNA, 5.8S rRNA, LSU-rRNA)"/>
    <property type="evidence" value="ECO:0007669"/>
    <property type="project" value="InterPro"/>
</dbReference>
<keyword evidence="4" id="KW-0677">Repeat</keyword>
<dbReference type="OrthoDB" id="28112at2759"/>
<reference evidence="8 9" key="1">
    <citation type="submission" date="2016-07" db="EMBL/GenBank/DDBJ databases">
        <title>Pervasive Adenine N6-methylation of Active Genes in Fungi.</title>
        <authorList>
            <consortium name="DOE Joint Genome Institute"/>
            <person name="Mondo S.J."/>
            <person name="Dannebaum R.O."/>
            <person name="Kuo R.C."/>
            <person name="Labutti K."/>
            <person name="Haridas S."/>
            <person name="Kuo A."/>
            <person name="Salamov A."/>
            <person name="Ahrendt S.R."/>
            <person name="Lipzen A."/>
            <person name="Sullivan W."/>
            <person name="Andreopoulos W.B."/>
            <person name="Clum A."/>
            <person name="Lindquist E."/>
            <person name="Daum C."/>
            <person name="Ramamoorthy G.K."/>
            <person name="Gryganskyi A."/>
            <person name="Culley D."/>
            <person name="Magnuson J.K."/>
            <person name="James T.Y."/>
            <person name="O'Malley M.A."/>
            <person name="Stajich J.E."/>
            <person name="Spatafora J.W."/>
            <person name="Visel A."/>
            <person name="Grigoriev I.V."/>
        </authorList>
    </citation>
    <scope>NUCLEOTIDE SEQUENCE [LARGE SCALE GENOMIC DNA]</scope>
    <source>
        <strain evidence="8 9">CBS 129021</strain>
    </source>
</reference>
<accession>A0A1Y2E6E7</accession>
<comment type="subcellular location">
    <subcellularLocation>
        <location evidence="1">Nucleus</location>
        <location evidence="1">Nucleolus</location>
    </subcellularLocation>
</comment>
<dbReference type="Proteomes" id="UP000193689">
    <property type="component" value="Unassembled WGS sequence"/>
</dbReference>
<keyword evidence="3" id="KW-0698">rRNA processing</keyword>
<evidence type="ECO:0000256" key="2">
    <source>
        <dbReference type="ARBA" id="ARBA00010734"/>
    </source>
</evidence>
<feature type="domain" description="U3 small nucleolar RNA-associated protein 6 N-terminal" evidence="7">
    <location>
        <begin position="13"/>
        <end position="81"/>
    </location>
</feature>
<dbReference type="PANTHER" id="PTHR23271">
    <property type="entry name" value="HEPATOCELLULAR CARCINOMA-ASSOCIATED ANTIGEN 66"/>
    <property type="match status" value="1"/>
</dbReference>
<dbReference type="GO" id="GO:0034388">
    <property type="term" value="C:Pwp2p-containing subcomplex of 90S preribosome"/>
    <property type="evidence" value="ECO:0007669"/>
    <property type="project" value="TreeGrafter"/>
</dbReference>
<dbReference type="SUPFAM" id="SSF48452">
    <property type="entry name" value="TPR-like"/>
    <property type="match status" value="1"/>
</dbReference>
<dbReference type="InterPro" id="IPR011990">
    <property type="entry name" value="TPR-like_helical_dom_sf"/>
</dbReference>
<comment type="caution">
    <text evidence="8">The sequence shown here is derived from an EMBL/GenBank/DDBJ whole genome shotgun (WGS) entry which is preliminary data.</text>
</comment>
<organism evidence="8 9">
    <name type="scientific">Pseudomassariella vexata</name>
    <dbReference type="NCBI Taxonomy" id="1141098"/>
    <lineage>
        <taxon>Eukaryota</taxon>
        <taxon>Fungi</taxon>
        <taxon>Dikarya</taxon>
        <taxon>Ascomycota</taxon>
        <taxon>Pezizomycotina</taxon>
        <taxon>Sordariomycetes</taxon>
        <taxon>Xylariomycetidae</taxon>
        <taxon>Amphisphaeriales</taxon>
        <taxon>Pseudomassariaceae</taxon>
        <taxon>Pseudomassariella</taxon>
    </lineage>
</organism>
<dbReference type="Gene3D" id="1.25.40.10">
    <property type="entry name" value="Tetratricopeptide repeat domain"/>
    <property type="match status" value="1"/>
</dbReference>